<evidence type="ECO:0000313" key="1">
    <source>
        <dbReference type="EMBL" id="GFY26969.1"/>
    </source>
</evidence>
<dbReference type="Proteomes" id="UP000887159">
    <property type="component" value="Unassembled WGS sequence"/>
</dbReference>
<gene>
    <name evidence="1" type="ORF">TNCV_931101</name>
</gene>
<reference evidence="1" key="1">
    <citation type="submission" date="2020-08" db="EMBL/GenBank/DDBJ databases">
        <title>Multicomponent nature underlies the extraordinary mechanical properties of spider dragline silk.</title>
        <authorList>
            <person name="Kono N."/>
            <person name="Nakamura H."/>
            <person name="Mori M."/>
            <person name="Yoshida Y."/>
            <person name="Ohtoshi R."/>
            <person name="Malay A.D."/>
            <person name="Moran D.A.P."/>
            <person name="Tomita M."/>
            <person name="Numata K."/>
            <person name="Arakawa K."/>
        </authorList>
    </citation>
    <scope>NUCLEOTIDE SEQUENCE</scope>
</reference>
<organism evidence="1 2">
    <name type="scientific">Trichonephila clavipes</name>
    <name type="common">Golden silk orbweaver</name>
    <name type="synonym">Nephila clavipes</name>
    <dbReference type="NCBI Taxonomy" id="2585209"/>
    <lineage>
        <taxon>Eukaryota</taxon>
        <taxon>Metazoa</taxon>
        <taxon>Ecdysozoa</taxon>
        <taxon>Arthropoda</taxon>
        <taxon>Chelicerata</taxon>
        <taxon>Arachnida</taxon>
        <taxon>Araneae</taxon>
        <taxon>Araneomorphae</taxon>
        <taxon>Entelegynae</taxon>
        <taxon>Araneoidea</taxon>
        <taxon>Nephilidae</taxon>
        <taxon>Trichonephila</taxon>
    </lineage>
</organism>
<evidence type="ECO:0000313" key="2">
    <source>
        <dbReference type="Proteomes" id="UP000887159"/>
    </source>
</evidence>
<proteinExistence type="predicted"/>
<sequence length="67" mass="7410">MSLWQGGTLNGRRATSPIMRKTGLDTQYYSWGVLPHNCGGTDLNRIVTCMVLKTTANDMDTSSPFGW</sequence>
<dbReference type="AlphaFoldDB" id="A0A8X6W2V5"/>
<protein>
    <submittedName>
        <fullName evidence="1">Uncharacterized protein</fullName>
    </submittedName>
</protein>
<comment type="caution">
    <text evidence="1">The sequence shown here is derived from an EMBL/GenBank/DDBJ whole genome shotgun (WGS) entry which is preliminary data.</text>
</comment>
<dbReference type="EMBL" id="BMAU01021378">
    <property type="protein sequence ID" value="GFY26969.1"/>
    <property type="molecule type" value="Genomic_DNA"/>
</dbReference>
<accession>A0A8X6W2V5</accession>
<name>A0A8X6W2V5_TRICX</name>
<keyword evidence="2" id="KW-1185">Reference proteome</keyword>